<dbReference type="OrthoDB" id="5306317at2759"/>
<name>A0A8K0VS73_9PLEO</name>
<keyword evidence="1" id="KW-0812">Transmembrane</keyword>
<feature type="transmembrane region" description="Helical" evidence="1">
    <location>
        <begin position="107"/>
        <end position="129"/>
    </location>
</feature>
<feature type="transmembrane region" description="Helical" evidence="1">
    <location>
        <begin position="149"/>
        <end position="169"/>
    </location>
</feature>
<feature type="transmembrane region" description="Helical" evidence="1">
    <location>
        <begin position="74"/>
        <end position="95"/>
    </location>
</feature>
<evidence type="ECO:0000313" key="3">
    <source>
        <dbReference type="Proteomes" id="UP000813461"/>
    </source>
</evidence>
<gene>
    <name evidence="2" type="ORF">FB567DRAFT_218971</name>
</gene>
<feature type="transmembrane region" description="Helical" evidence="1">
    <location>
        <begin position="41"/>
        <end position="62"/>
    </location>
</feature>
<keyword evidence="1" id="KW-1133">Transmembrane helix</keyword>
<comment type="caution">
    <text evidence="2">The sequence shown here is derived from an EMBL/GenBank/DDBJ whole genome shotgun (WGS) entry which is preliminary data.</text>
</comment>
<dbReference type="AlphaFoldDB" id="A0A8K0VS73"/>
<proteinExistence type="predicted"/>
<dbReference type="EMBL" id="JAGMVJ010000028">
    <property type="protein sequence ID" value="KAH7070057.1"/>
    <property type="molecule type" value="Genomic_DNA"/>
</dbReference>
<accession>A0A8K0VS73</accession>
<protein>
    <submittedName>
        <fullName evidence="2">Uncharacterized protein</fullName>
    </submittedName>
</protein>
<dbReference type="Proteomes" id="UP000813461">
    <property type="component" value="Unassembled WGS sequence"/>
</dbReference>
<keyword evidence="1" id="KW-0472">Membrane</keyword>
<organism evidence="2 3">
    <name type="scientific">Paraphoma chrysanthemicola</name>
    <dbReference type="NCBI Taxonomy" id="798071"/>
    <lineage>
        <taxon>Eukaryota</taxon>
        <taxon>Fungi</taxon>
        <taxon>Dikarya</taxon>
        <taxon>Ascomycota</taxon>
        <taxon>Pezizomycotina</taxon>
        <taxon>Dothideomycetes</taxon>
        <taxon>Pleosporomycetidae</taxon>
        <taxon>Pleosporales</taxon>
        <taxon>Pleosporineae</taxon>
        <taxon>Phaeosphaeriaceae</taxon>
        <taxon>Paraphoma</taxon>
    </lineage>
</organism>
<reference evidence="2" key="1">
    <citation type="journal article" date="2021" name="Nat. Commun.">
        <title>Genetic determinants of endophytism in the Arabidopsis root mycobiome.</title>
        <authorList>
            <person name="Mesny F."/>
            <person name="Miyauchi S."/>
            <person name="Thiergart T."/>
            <person name="Pickel B."/>
            <person name="Atanasova L."/>
            <person name="Karlsson M."/>
            <person name="Huettel B."/>
            <person name="Barry K.W."/>
            <person name="Haridas S."/>
            <person name="Chen C."/>
            <person name="Bauer D."/>
            <person name="Andreopoulos W."/>
            <person name="Pangilinan J."/>
            <person name="LaButti K."/>
            <person name="Riley R."/>
            <person name="Lipzen A."/>
            <person name="Clum A."/>
            <person name="Drula E."/>
            <person name="Henrissat B."/>
            <person name="Kohler A."/>
            <person name="Grigoriev I.V."/>
            <person name="Martin F.M."/>
            <person name="Hacquard S."/>
        </authorList>
    </citation>
    <scope>NUCLEOTIDE SEQUENCE</scope>
    <source>
        <strain evidence="2">MPI-SDFR-AT-0120</strain>
    </source>
</reference>
<sequence length="352" mass="38767">MAVGDIPLYFEGSWSILSTIGLVNFLLGFMVVGITGYSPIALVPIVVSGAAAIANGLCYYALYEEHSTNATLVSAVFADLFWLIQEAGLSFYSYMILNRVLRSRSRIVFLALFWLLMTVIVATRFGIMICRARNTANGNLALQYMVARLHIGYFVAIAVVEILSSFFLLRIFTEAKKSSAEVASRGGLFHYLTQSTELRLATLALIGITRAITYSFQKTMKASDVTGQIDRFVFTLECLFPVIMYIDILASRVARANQSYPSIPNSQGGSRKTFPRSRNGDVKMYSVTQSMPRMTAAGLVSSSQERIVSGTEEMGVKSIAETVEDIGDRNSERIKDGTISKTVEFEFHATSA</sequence>
<evidence type="ECO:0000313" key="2">
    <source>
        <dbReference type="EMBL" id="KAH7070057.1"/>
    </source>
</evidence>
<evidence type="ECO:0000256" key="1">
    <source>
        <dbReference type="SAM" id="Phobius"/>
    </source>
</evidence>
<feature type="transmembrane region" description="Helical" evidence="1">
    <location>
        <begin position="12"/>
        <end position="34"/>
    </location>
</feature>
<keyword evidence="3" id="KW-1185">Reference proteome</keyword>